<dbReference type="InterPro" id="IPR014048">
    <property type="entry name" value="MethylDNA_cys_MeTrfase_DNA-bd"/>
</dbReference>
<protein>
    <submittedName>
        <fullName evidence="8">Cysteine methyltransferase</fullName>
    </submittedName>
</protein>
<keyword evidence="3 8" id="KW-0808">Transferase</keyword>
<evidence type="ECO:0000256" key="1">
    <source>
        <dbReference type="ARBA" id="ARBA00001286"/>
    </source>
</evidence>
<dbReference type="AlphaFoldDB" id="A0A2N2DZL4"/>
<dbReference type="GO" id="GO:0032259">
    <property type="term" value="P:methylation"/>
    <property type="evidence" value="ECO:0007669"/>
    <property type="project" value="UniProtKB-KW"/>
</dbReference>
<dbReference type="InterPro" id="IPR036388">
    <property type="entry name" value="WH-like_DNA-bd_sf"/>
</dbReference>
<dbReference type="PROSITE" id="PS00374">
    <property type="entry name" value="MGMT"/>
    <property type="match status" value="1"/>
</dbReference>
<proteinExistence type="predicted"/>
<gene>
    <name evidence="8" type="ORF">CVU83_02430</name>
</gene>
<dbReference type="GO" id="GO:0003908">
    <property type="term" value="F:methylated-DNA-[protein]-cysteine S-methyltransferase activity"/>
    <property type="evidence" value="ECO:0007669"/>
    <property type="project" value="UniProtKB-EC"/>
</dbReference>
<evidence type="ECO:0000259" key="7">
    <source>
        <dbReference type="Pfam" id="PF01035"/>
    </source>
</evidence>
<evidence type="ECO:0000313" key="8">
    <source>
        <dbReference type="EMBL" id="PKM87891.1"/>
    </source>
</evidence>
<dbReference type="CDD" id="cd06445">
    <property type="entry name" value="ATase"/>
    <property type="match status" value="1"/>
</dbReference>
<dbReference type="InterPro" id="IPR001497">
    <property type="entry name" value="MethylDNA_cys_MeTrfase_AS"/>
</dbReference>
<evidence type="ECO:0000256" key="2">
    <source>
        <dbReference type="ARBA" id="ARBA00022603"/>
    </source>
</evidence>
<keyword evidence="4" id="KW-0227">DNA damage</keyword>
<keyword evidence="2 8" id="KW-0489">Methyltransferase</keyword>
<reference evidence="8 9" key="1">
    <citation type="journal article" date="2017" name="ISME J.">
        <title>Potential for microbial H2 and metal transformations associated with novel bacteria and archaea in deep terrestrial subsurface sediments.</title>
        <authorList>
            <person name="Hernsdorf A.W."/>
            <person name="Amano Y."/>
            <person name="Miyakawa K."/>
            <person name="Ise K."/>
            <person name="Suzuki Y."/>
            <person name="Anantharaman K."/>
            <person name="Probst A."/>
            <person name="Burstein D."/>
            <person name="Thomas B.C."/>
            <person name="Banfield J.F."/>
        </authorList>
    </citation>
    <scope>NUCLEOTIDE SEQUENCE [LARGE SCALE GENOMIC DNA]</scope>
    <source>
        <strain evidence="8">HGW-Falkowbacteria-2</strain>
    </source>
</reference>
<evidence type="ECO:0000256" key="6">
    <source>
        <dbReference type="ARBA" id="ARBA00049348"/>
    </source>
</evidence>
<comment type="caution">
    <text evidence="8">The sequence shown here is derived from an EMBL/GenBank/DDBJ whole genome shotgun (WGS) entry which is preliminary data.</text>
</comment>
<accession>A0A2N2DZL4</accession>
<dbReference type="PANTHER" id="PTHR10815:SF13">
    <property type="entry name" value="METHYLATED-DNA--PROTEIN-CYSTEINE METHYLTRANSFERASE"/>
    <property type="match status" value="1"/>
</dbReference>
<dbReference type="Pfam" id="PF01035">
    <property type="entry name" value="DNA_binding_1"/>
    <property type="match status" value="1"/>
</dbReference>
<dbReference type="Proteomes" id="UP000233325">
    <property type="component" value="Unassembled WGS sequence"/>
</dbReference>
<dbReference type="PANTHER" id="PTHR10815">
    <property type="entry name" value="METHYLATED-DNA--PROTEIN-CYSTEINE METHYLTRANSFERASE"/>
    <property type="match status" value="1"/>
</dbReference>
<dbReference type="NCBIfam" id="TIGR00589">
    <property type="entry name" value="ogt"/>
    <property type="match status" value="1"/>
</dbReference>
<dbReference type="EMBL" id="PHAH01000030">
    <property type="protein sequence ID" value="PKM87891.1"/>
    <property type="molecule type" value="Genomic_DNA"/>
</dbReference>
<feature type="domain" description="Methylated-DNA-[protein]-cysteine S-methyltransferase DNA binding" evidence="7">
    <location>
        <begin position="11"/>
        <end position="91"/>
    </location>
</feature>
<evidence type="ECO:0000256" key="4">
    <source>
        <dbReference type="ARBA" id="ARBA00022763"/>
    </source>
</evidence>
<dbReference type="GO" id="GO:0006281">
    <property type="term" value="P:DNA repair"/>
    <property type="evidence" value="ECO:0007669"/>
    <property type="project" value="UniProtKB-KW"/>
</dbReference>
<keyword evidence="5" id="KW-0234">DNA repair</keyword>
<evidence type="ECO:0000256" key="5">
    <source>
        <dbReference type="ARBA" id="ARBA00023204"/>
    </source>
</evidence>
<dbReference type="Gene3D" id="1.10.10.10">
    <property type="entry name" value="Winged helix-like DNA-binding domain superfamily/Winged helix DNA-binding domain"/>
    <property type="match status" value="1"/>
</dbReference>
<sequence>MSINNRHKVSDFASRVYELTSKVPKGKVTTYGRLAALLDLKKGAQAVGQALHCNPFAPTVPCHRVVRSDGDIGGFAFGTDSKKKLLKSEGVEIINNKIDLSIYCVK</sequence>
<comment type="catalytic activity">
    <reaction evidence="1">
        <text>a 4-O-methyl-thymidine in DNA + L-cysteinyl-[protein] = a thymidine in DNA + S-methyl-L-cysteinyl-[protein]</text>
        <dbReference type="Rhea" id="RHEA:53428"/>
        <dbReference type="Rhea" id="RHEA-COMP:10131"/>
        <dbReference type="Rhea" id="RHEA-COMP:10132"/>
        <dbReference type="Rhea" id="RHEA-COMP:13555"/>
        <dbReference type="Rhea" id="RHEA-COMP:13556"/>
        <dbReference type="ChEBI" id="CHEBI:29950"/>
        <dbReference type="ChEBI" id="CHEBI:82612"/>
        <dbReference type="ChEBI" id="CHEBI:137386"/>
        <dbReference type="ChEBI" id="CHEBI:137387"/>
        <dbReference type="EC" id="2.1.1.63"/>
    </reaction>
</comment>
<evidence type="ECO:0000256" key="3">
    <source>
        <dbReference type="ARBA" id="ARBA00022679"/>
    </source>
</evidence>
<dbReference type="SUPFAM" id="SSF46767">
    <property type="entry name" value="Methylated DNA-protein cysteine methyltransferase, C-terminal domain"/>
    <property type="match status" value="1"/>
</dbReference>
<evidence type="ECO:0000313" key="9">
    <source>
        <dbReference type="Proteomes" id="UP000233325"/>
    </source>
</evidence>
<organism evidence="8 9">
    <name type="scientific">Candidatus Falkowbacteria bacterium HGW-Falkowbacteria-2</name>
    <dbReference type="NCBI Taxonomy" id="2013769"/>
    <lineage>
        <taxon>Bacteria</taxon>
        <taxon>Candidatus Falkowiibacteriota</taxon>
    </lineage>
</organism>
<name>A0A2N2DZL4_9BACT</name>
<dbReference type="InterPro" id="IPR036217">
    <property type="entry name" value="MethylDNA_cys_MeTrfase_DNAb"/>
</dbReference>
<comment type="catalytic activity">
    <reaction evidence="6">
        <text>a 6-O-methyl-2'-deoxyguanosine in DNA + L-cysteinyl-[protein] = S-methyl-L-cysteinyl-[protein] + a 2'-deoxyguanosine in DNA</text>
        <dbReference type="Rhea" id="RHEA:24000"/>
        <dbReference type="Rhea" id="RHEA-COMP:10131"/>
        <dbReference type="Rhea" id="RHEA-COMP:10132"/>
        <dbReference type="Rhea" id="RHEA-COMP:11367"/>
        <dbReference type="Rhea" id="RHEA-COMP:11368"/>
        <dbReference type="ChEBI" id="CHEBI:29950"/>
        <dbReference type="ChEBI" id="CHEBI:82612"/>
        <dbReference type="ChEBI" id="CHEBI:85445"/>
        <dbReference type="ChEBI" id="CHEBI:85448"/>
        <dbReference type="EC" id="2.1.1.63"/>
    </reaction>
</comment>